<dbReference type="PANTHER" id="PTHR10259:SF11">
    <property type="entry name" value="THIOPURINE S-METHYLTRANSFERASE"/>
    <property type="match status" value="1"/>
</dbReference>
<dbReference type="Pfam" id="PF05724">
    <property type="entry name" value="TPMT"/>
    <property type="match status" value="1"/>
</dbReference>
<protein>
    <recommendedName>
        <fullName evidence="4">thiopurine S-methyltransferase</fullName>
        <ecNumber evidence="4">2.1.1.67</ecNumber>
    </recommendedName>
</protein>
<evidence type="ECO:0000256" key="2">
    <source>
        <dbReference type="ARBA" id="ARBA00004496"/>
    </source>
</evidence>
<comment type="subcellular location">
    <subcellularLocation>
        <location evidence="2">Cytoplasm</location>
    </subcellularLocation>
</comment>
<evidence type="ECO:0000256" key="8">
    <source>
        <dbReference type="ARBA" id="ARBA00022691"/>
    </source>
</evidence>
<keyword evidence="6" id="KW-0489">Methyltransferase</keyword>
<organism evidence="9 10">
    <name type="scientific">Adineta ricciae</name>
    <name type="common">Rotifer</name>
    <dbReference type="NCBI Taxonomy" id="249248"/>
    <lineage>
        <taxon>Eukaryota</taxon>
        <taxon>Metazoa</taxon>
        <taxon>Spiralia</taxon>
        <taxon>Gnathifera</taxon>
        <taxon>Rotifera</taxon>
        <taxon>Eurotatoria</taxon>
        <taxon>Bdelloidea</taxon>
        <taxon>Adinetida</taxon>
        <taxon>Adinetidae</taxon>
        <taxon>Adineta</taxon>
    </lineage>
</organism>
<keyword evidence="10" id="KW-1185">Reference proteome</keyword>
<dbReference type="GO" id="GO:0005737">
    <property type="term" value="C:cytoplasm"/>
    <property type="evidence" value="ECO:0007669"/>
    <property type="project" value="UniProtKB-SubCell"/>
</dbReference>
<evidence type="ECO:0000256" key="7">
    <source>
        <dbReference type="ARBA" id="ARBA00022679"/>
    </source>
</evidence>
<reference evidence="9" key="1">
    <citation type="submission" date="2021-02" db="EMBL/GenBank/DDBJ databases">
        <authorList>
            <person name="Nowell W R."/>
        </authorList>
    </citation>
    <scope>NUCLEOTIDE SEQUENCE</scope>
</reference>
<dbReference type="PANTHER" id="PTHR10259">
    <property type="entry name" value="THIOPURINE S-METHYLTRANSFERASE"/>
    <property type="match status" value="1"/>
</dbReference>
<dbReference type="FunFam" id="3.40.50.150:FF:000101">
    <property type="entry name" value="Thiopurine S-methyltransferase"/>
    <property type="match status" value="1"/>
</dbReference>
<evidence type="ECO:0000313" key="10">
    <source>
        <dbReference type="Proteomes" id="UP000663828"/>
    </source>
</evidence>
<evidence type="ECO:0000256" key="5">
    <source>
        <dbReference type="ARBA" id="ARBA00022490"/>
    </source>
</evidence>
<sequence length="242" mass="27702">MSESAVPGDFSASENSNLDYWLKAWKENRIGFHRSDVSYLFKTYLIPKLLTATEQKCVVFPLCGKSVDMMAALDAGHRVIGIEGGVAPVEAFFSENKIAYEIEKDANNQCEIYKGVDRPVTIYRADFFAFNKDLPPVDYIWDRGGLVAVTPTTREQYRDCLRRMMTPGRTELFLVAIVYEDPTFSGPPHVLNNDHINELFGSDSSIEFVIKQDETKEFNARFINRSIQHIEEHLYSIIRKQN</sequence>
<gene>
    <name evidence="9" type="ORF">XAT740_LOCUS43963</name>
</gene>
<dbReference type="EC" id="2.1.1.67" evidence="4"/>
<dbReference type="Gene3D" id="3.40.50.150">
    <property type="entry name" value="Vaccinia Virus protein VP39"/>
    <property type="match status" value="1"/>
</dbReference>
<keyword evidence="8" id="KW-0949">S-adenosyl-L-methionine</keyword>
<evidence type="ECO:0000256" key="4">
    <source>
        <dbReference type="ARBA" id="ARBA00011905"/>
    </source>
</evidence>
<dbReference type="SUPFAM" id="SSF53335">
    <property type="entry name" value="S-adenosyl-L-methionine-dependent methyltransferases"/>
    <property type="match status" value="1"/>
</dbReference>
<dbReference type="GO" id="GO:0032259">
    <property type="term" value="P:methylation"/>
    <property type="evidence" value="ECO:0007669"/>
    <property type="project" value="UniProtKB-KW"/>
</dbReference>
<evidence type="ECO:0000256" key="1">
    <source>
        <dbReference type="ARBA" id="ARBA00000903"/>
    </source>
</evidence>
<comment type="catalytic activity">
    <reaction evidence="1">
        <text>S-adenosyl-L-methionine + a thiopurine = S-adenosyl-L-homocysteine + a thiopurine S-methylether.</text>
        <dbReference type="EC" id="2.1.1.67"/>
    </reaction>
</comment>
<keyword evidence="7" id="KW-0808">Transferase</keyword>
<dbReference type="InterPro" id="IPR029063">
    <property type="entry name" value="SAM-dependent_MTases_sf"/>
</dbReference>
<evidence type="ECO:0000256" key="6">
    <source>
        <dbReference type="ARBA" id="ARBA00022603"/>
    </source>
</evidence>
<evidence type="ECO:0000313" key="9">
    <source>
        <dbReference type="EMBL" id="CAF1565112.1"/>
    </source>
</evidence>
<evidence type="ECO:0000256" key="3">
    <source>
        <dbReference type="ARBA" id="ARBA00008145"/>
    </source>
</evidence>
<accession>A0A815Y265</accession>
<dbReference type="Proteomes" id="UP000663828">
    <property type="component" value="Unassembled WGS sequence"/>
</dbReference>
<comment type="similarity">
    <text evidence="3">Belongs to the class I-like SAM-binding methyltransferase superfamily. TPMT family.</text>
</comment>
<dbReference type="EMBL" id="CAJNOR010005504">
    <property type="protein sequence ID" value="CAF1565112.1"/>
    <property type="molecule type" value="Genomic_DNA"/>
</dbReference>
<name>A0A815Y265_ADIRI</name>
<dbReference type="AlphaFoldDB" id="A0A815Y265"/>
<keyword evidence="5" id="KW-0963">Cytoplasm</keyword>
<comment type="caution">
    <text evidence="9">The sequence shown here is derived from an EMBL/GenBank/DDBJ whole genome shotgun (WGS) entry which is preliminary data.</text>
</comment>
<dbReference type="PROSITE" id="PS51585">
    <property type="entry name" value="SAM_MT_TPMT"/>
    <property type="match status" value="1"/>
</dbReference>
<dbReference type="GO" id="GO:0008119">
    <property type="term" value="F:thiopurine S-methyltransferase activity"/>
    <property type="evidence" value="ECO:0007669"/>
    <property type="project" value="UniProtKB-EC"/>
</dbReference>
<proteinExistence type="inferred from homology"/>
<dbReference type="InterPro" id="IPR008854">
    <property type="entry name" value="TPMT"/>
</dbReference>